<dbReference type="CDD" id="cd06588">
    <property type="entry name" value="PhnB_like"/>
    <property type="match status" value="1"/>
</dbReference>
<gene>
    <name evidence="2" type="ORF">Microterr_00830</name>
</gene>
<dbReference type="RefSeq" id="WP_263796782.1">
    <property type="nucleotide sequence ID" value="NZ_AP027141.1"/>
</dbReference>
<dbReference type="InterPro" id="IPR004360">
    <property type="entry name" value="Glyas_Fos-R_dOase_dom"/>
</dbReference>
<dbReference type="Proteomes" id="UP001317779">
    <property type="component" value="Chromosome"/>
</dbReference>
<feature type="domain" description="Glyoxalase/fosfomycin resistance/dioxygenase" evidence="1">
    <location>
        <begin position="10"/>
        <end position="125"/>
    </location>
</feature>
<keyword evidence="3" id="KW-1185">Reference proteome</keyword>
<proteinExistence type="predicted"/>
<evidence type="ECO:0000313" key="3">
    <source>
        <dbReference type="Proteomes" id="UP001317779"/>
    </source>
</evidence>
<dbReference type="Gene3D" id="3.10.180.10">
    <property type="entry name" value="2,3-Dihydroxybiphenyl 1,2-Dioxygenase, domain 1"/>
    <property type="match status" value="1"/>
</dbReference>
<dbReference type="SUPFAM" id="SSF54593">
    <property type="entry name" value="Glyoxalase/Bleomycin resistance protein/Dihydroxybiphenyl dioxygenase"/>
    <property type="match status" value="1"/>
</dbReference>
<dbReference type="Pfam" id="PF00903">
    <property type="entry name" value="Glyoxalase"/>
    <property type="match status" value="1"/>
</dbReference>
<dbReference type="InterPro" id="IPR028973">
    <property type="entry name" value="PhnB-like"/>
</dbReference>
<protein>
    <submittedName>
        <fullName evidence="2">VOC family protein</fullName>
    </submittedName>
</protein>
<name>A0ABM8DUX4_9MICO</name>
<accession>A0ABM8DUX4</accession>
<evidence type="ECO:0000313" key="2">
    <source>
        <dbReference type="EMBL" id="BDV29423.1"/>
    </source>
</evidence>
<dbReference type="InterPro" id="IPR029068">
    <property type="entry name" value="Glyas_Bleomycin-R_OHBP_Dase"/>
</dbReference>
<reference evidence="2 3" key="1">
    <citation type="submission" date="2022-12" db="EMBL/GenBank/DDBJ databases">
        <title>Microbacterium terricola strain KV-448 chromosome, complete genome.</title>
        <authorList>
            <person name="Oshima T."/>
            <person name="Moriya T."/>
            <person name="Bessho Y."/>
        </authorList>
    </citation>
    <scope>NUCLEOTIDE SEQUENCE [LARGE SCALE GENOMIC DNA]</scope>
    <source>
        <strain evidence="2 3">KV-448</strain>
    </source>
</reference>
<dbReference type="PANTHER" id="PTHR33990:SF1">
    <property type="entry name" value="PROTEIN YJDN"/>
    <property type="match status" value="1"/>
</dbReference>
<dbReference type="EMBL" id="AP027141">
    <property type="protein sequence ID" value="BDV29423.1"/>
    <property type="molecule type" value="Genomic_DNA"/>
</dbReference>
<organism evidence="2 3">
    <name type="scientific">Microbacterium terricola</name>
    <dbReference type="NCBI Taxonomy" id="344163"/>
    <lineage>
        <taxon>Bacteria</taxon>
        <taxon>Bacillati</taxon>
        <taxon>Actinomycetota</taxon>
        <taxon>Actinomycetes</taxon>
        <taxon>Micrococcales</taxon>
        <taxon>Microbacteriaceae</taxon>
        <taxon>Microbacterium</taxon>
    </lineage>
</organism>
<evidence type="ECO:0000259" key="1">
    <source>
        <dbReference type="Pfam" id="PF00903"/>
    </source>
</evidence>
<dbReference type="PANTHER" id="PTHR33990">
    <property type="entry name" value="PROTEIN YJDN-RELATED"/>
    <property type="match status" value="1"/>
</dbReference>
<sequence length="131" mass="14128">MTGLVPYLHFDGTARAALTRYREVFGGELTLHTLSDFGRTDGPADAIAHGILEGTVSLFGADASGDDRPLRLEGVMFALLGTAEPATLEKWFAALAEGGEVVDPLQVRPWGAHDGQVIDRFGVRWLIGYED</sequence>